<comment type="caution">
    <text evidence="1">The sequence shown here is derived from an EMBL/GenBank/DDBJ whole genome shotgun (WGS) entry which is preliminary data.</text>
</comment>
<sequence length="189" mass="21659">MKQFIDEKTNGQLLLNYIFDGSYVQRQVIILDDHAQNPPTAAITQEQLDTDLSEIELAQVRADKQAMNLILLGLRNDIYSTIDNCPSAYAMSKAIEWKMHGIKVRQQEKEVILLWDYEKFTSVPGNQLHHTIKSKNLHEADFNQIFDVLKQNQNEANDIKAELERRKHDPLALVADSPSAYSLTPCNNH</sequence>
<gene>
    <name evidence="1" type="ORF">Tci_014031</name>
</gene>
<dbReference type="EMBL" id="BKCJ010001519">
    <property type="protein sequence ID" value="GEU42053.1"/>
    <property type="molecule type" value="Genomic_DNA"/>
</dbReference>
<accession>A0A6L2JYE0</accession>
<reference evidence="1" key="1">
    <citation type="journal article" date="2019" name="Sci. Rep.">
        <title>Draft genome of Tanacetum cinerariifolium, the natural source of mosquito coil.</title>
        <authorList>
            <person name="Yamashiro T."/>
            <person name="Shiraishi A."/>
            <person name="Satake H."/>
            <person name="Nakayama K."/>
        </authorList>
    </citation>
    <scope>NUCLEOTIDE SEQUENCE</scope>
</reference>
<name>A0A6L2JYE0_TANCI</name>
<dbReference type="AlphaFoldDB" id="A0A6L2JYE0"/>
<proteinExistence type="predicted"/>
<protein>
    <submittedName>
        <fullName evidence="1">Uncharacterized protein</fullName>
    </submittedName>
</protein>
<organism evidence="1">
    <name type="scientific">Tanacetum cinerariifolium</name>
    <name type="common">Dalmatian daisy</name>
    <name type="synonym">Chrysanthemum cinerariifolium</name>
    <dbReference type="NCBI Taxonomy" id="118510"/>
    <lineage>
        <taxon>Eukaryota</taxon>
        <taxon>Viridiplantae</taxon>
        <taxon>Streptophyta</taxon>
        <taxon>Embryophyta</taxon>
        <taxon>Tracheophyta</taxon>
        <taxon>Spermatophyta</taxon>
        <taxon>Magnoliopsida</taxon>
        <taxon>eudicotyledons</taxon>
        <taxon>Gunneridae</taxon>
        <taxon>Pentapetalae</taxon>
        <taxon>asterids</taxon>
        <taxon>campanulids</taxon>
        <taxon>Asterales</taxon>
        <taxon>Asteraceae</taxon>
        <taxon>Asteroideae</taxon>
        <taxon>Anthemideae</taxon>
        <taxon>Anthemidinae</taxon>
        <taxon>Tanacetum</taxon>
    </lineage>
</organism>
<evidence type="ECO:0000313" key="1">
    <source>
        <dbReference type="EMBL" id="GEU42053.1"/>
    </source>
</evidence>